<accession>A0ABW9VCA1</accession>
<keyword evidence="3" id="KW-1185">Reference proteome</keyword>
<reference evidence="2 3" key="1">
    <citation type="submission" date="2019-12" db="EMBL/GenBank/DDBJ databases">
        <title>Novel species isolated from a subtropical stream in China.</title>
        <authorList>
            <person name="Lu H."/>
        </authorList>
    </citation>
    <scope>NUCLEOTIDE SEQUENCE [LARGE SCALE GENOMIC DNA]</scope>
    <source>
        <strain evidence="2 3">FT94W</strain>
    </source>
</reference>
<feature type="chain" id="PRO_5047346608" evidence="1">
    <location>
        <begin position="19"/>
        <end position="272"/>
    </location>
</feature>
<organism evidence="2 3">
    <name type="scientific">Duganella lactea</name>
    <dbReference type="NCBI Taxonomy" id="2692173"/>
    <lineage>
        <taxon>Bacteria</taxon>
        <taxon>Pseudomonadati</taxon>
        <taxon>Pseudomonadota</taxon>
        <taxon>Betaproteobacteria</taxon>
        <taxon>Burkholderiales</taxon>
        <taxon>Oxalobacteraceae</taxon>
        <taxon>Telluria group</taxon>
        <taxon>Duganella</taxon>
    </lineage>
</organism>
<sequence length="272" mass="28292">MRKIISSMFLLAVASVHAAPPAGQNALAGAQMKVDVGGRKLNLYCTGKGSPTVLFEADLGRASWDWSAVLPSVAQRTRACVYDRGGLGASDPILRAATVANASKDLNFLIKNAGLEAPFVLVGAGYGAMVSQHLALRSRNAAATVAATVVGLVLVQPMHEDALPADRGAQLDTALACLKAAEQGKAEAACAYPATTINGDIGPALAAAQTAQARKPAYWRARASELDSLDTSANQLRTARKPFGELPVIEVRQAEPAAITAAITQLLDRLKP</sequence>
<dbReference type="Gene3D" id="3.40.50.1820">
    <property type="entry name" value="alpha/beta hydrolase"/>
    <property type="match status" value="1"/>
</dbReference>
<feature type="signal peptide" evidence="1">
    <location>
        <begin position="1"/>
        <end position="18"/>
    </location>
</feature>
<evidence type="ECO:0000256" key="1">
    <source>
        <dbReference type="SAM" id="SignalP"/>
    </source>
</evidence>
<protein>
    <submittedName>
        <fullName evidence="2">Alpha/beta hydrolase</fullName>
    </submittedName>
</protein>
<evidence type="ECO:0000313" key="3">
    <source>
        <dbReference type="Proteomes" id="UP000449678"/>
    </source>
</evidence>
<keyword evidence="1" id="KW-0732">Signal</keyword>
<dbReference type="EMBL" id="WWCO01000022">
    <property type="protein sequence ID" value="MYM37100.1"/>
    <property type="molecule type" value="Genomic_DNA"/>
</dbReference>
<dbReference type="SUPFAM" id="SSF53474">
    <property type="entry name" value="alpha/beta-Hydrolases"/>
    <property type="match status" value="1"/>
</dbReference>
<comment type="caution">
    <text evidence="2">The sequence shown here is derived from an EMBL/GenBank/DDBJ whole genome shotgun (WGS) entry which is preliminary data.</text>
</comment>
<name>A0ABW9VCA1_9BURK</name>
<dbReference type="RefSeq" id="WP_160992445.1">
    <property type="nucleotide sequence ID" value="NZ_WWCO01000022.1"/>
</dbReference>
<proteinExistence type="predicted"/>
<keyword evidence="2" id="KW-0378">Hydrolase</keyword>
<dbReference type="GO" id="GO:0016787">
    <property type="term" value="F:hydrolase activity"/>
    <property type="evidence" value="ECO:0007669"/>
    <property type="project" value="UniProtKB-KW"/>
</dbReference>
<dbReference type="InterPro" id="IPR029058">
    <property type="entry name" value="AB_hydrolase_fold"/>
</dbReference>
<evidence type="ECO:0000313" key="2">
    <source>
        <dbReference type="EMBL" id="MYM37100.1"/>
    </source>
</evidence>
<dbReference type="Proteomes" id="UP000449678">
    <property type="component" value="Unassembled WGS sequence"/>
</dbReference>
<gene>
    <name evidence="2" type="ORF">GTP38_22500</name>
</gene>